<dbReference type="InterPro" id="IPR050452">
    <property type="entry name" value="Metacaspase"/>
</dbReference>
<dbReference type="Pfam" id="PF19955">
    <property type="entry name" value="EAD1"/>
    <property type="match status" value="1"/>
</dbReference>
<evidence type="ECO:0000259" key="2">
    <source>
        <dbReference type="Pfam" id="PF19955"/>
    </source>
</evidence>
<dbReference type="Proteomes" id="UP001139447">
    <property type="component" value="Unassembled WGS sequence"/>
</dbReference>
<dbReference type="PANTHER" id="PTHR48104">
    <property type="entry name" value="METACASPASE-4"/>
    <property type="match status" value="1"/>
</dbReference>
<feature type="domain" description="Peptidase C14 caspase" evidence="1">
    <location>
        <begin position="9"/>
        <end position="257"/>
    </location>
</feature>
<dbReference type="Gene3D" id="3.40.50.1460">
    <property type="match status" value="1"/>
</dbReference>
<organism evidence="3 4">
    <name type="scientific">Variovorax terrae</name>
    <dbReference type="NCBI Taxonomy" id="2923278"/>
    <lineage>
        <taxon>Bacteria</taxon>
        <taxon>Pseudomonadati</taxon>
        <taxon>Pseudomonadota</taxon>
        <taxon>Betaproteobacteria</taxon>
        <taxon>Burkholderiales</taxon>
        <taxon>Comamonadaceae</taxon>
        <taxon>Variovorax</taxon>
    </lineage>
</organism>
<keyword evidence="4" id="KW-1185">Reference proteome</keyword>
<reference evidence="3" key="1">
    <citation type="submission" date="2022-03" db="EMBL/GenBank/DDBJ databases">
        <authorList>
            <person name="Woo C.Y."/>
        </authorList>
    </citation>
    <scope>NUCLEOTIDE SEQUENCE</scope>
    <source>
        <strain evidence="3">CYS-02</strain>
    </source>
</reference>
<accession>A0A9X1VX13</accession>
<dbReference type="GO" id="GO:0005737">
    <property type="term" value="C:cytoplasm"/>
    <property type="evidence" value="ECO:0007669"/>
    <property type="project" value="TreeGrafter"/>
</dbReference>
<dbReference type="RefSeq" id="WP_243308606.1">
    <property type="nucleotide sequence ID" value="NZ_JALGBI010000002.1"/>
</dbReference>
<name>A0A9X1VX13_9BURK</name>
<comment type="caution">
    <text evidence="3">The sequence shown here is derived from an EMBL/GenBank/DDBJ whole genome shotgun (WGS) entry which is preliminary data.</text>
</comment>
<protein>
    <submittedName>
        <fullName evidence="3">Caspase family protein</fullName>
    </submittedName>
</protein>
<evidence type="ECO:0000313" key="4">
    <source>
        <dbReference type="Proteomes" id="UP001139447"/>
    </source>
</evidence>
<dbReference type="InterPro" id="IPR029030">
    <property type="entry name" value="Caspase-like_dom_sf"/>
</dbReference>
<dbReference type="AlphaFoldDB" id="A0A9X1VX13"/>
<dbReference type="InterPro" id="IPR045430">
    <property type="entry name" value="EAD1"/>
</dbReference>
<dbReference type="InterPro" id="IPR011600">
    <property type="entry name" value="Pept_C14_caspase"/>
</dbReference>
<dbReference type="GO" id="GO:0004197">
    <property type="term" value="F:cysteine-type endopeptidase activity"/>
    <property type="evidence" value="ECO:0007669"/>
    <property type="project" value="InterPro"/>
</dbReference>
<sequence length="363" mass="37981">MSSPSYHQGHALLVGVSTYQHISSLPTAILNDVKDIAATLSSADYCGYAQDNVVSLLNADATRQTVLAGLGALAARAGEDDTVCVYFSGHGAVLPSAGGDDSALLTVDSDLADLAGTAISSADLAAALGQIQAKRVLVFIDSCHAGGAVLSKGLTDGQGHEFKSGYSPSAFAKLAVGTGRALMASCRADEESGVFTGARNSIFTTALLAGLKGAAEKDNSGVIKVFDLFEYVAEEVPKAVSDDQHPVFKADNLEQNFPIALSRGGRKSLTSTSTPSMPVDADRWRQLEQCLVELFPTGPREQELWTRAGGDLSKLQLYGSGQAMWHSAMRTLKQGGGGKNINFGSLIAVAKEDFPNHQLLTSL</sequence>
<dbReference type="SUPFAM" id="SSF52129">
    <property type="entry name" value="Caspase-like"/>
    <property type="match status" value="1"/>
</dbReference>
<dbReference type="GO" id="GO:0006508">
    <property type="term" value="P:proteolysis"/>
    <property type="evidence" value="ECO:0007669"/>
    <property type="project" value="InterPro"/>
</dbReference>
<feature type="domain" description="Effector-associated" evidence="2">
    <location>
        <begin position="280"/>
        <end position="361"/>
    </location>
</feature>
<dbReference type="Pfam" id="PF00656">
    <property type="entry name" value="Peptidase_C14"/>
    <property type="match status" value="1"/>
</dbReference>
<evidence type="ECO:0000313" key="3">
    <source>
        <dbReference type="EMBL" id="MCJ0765356.1"/>
    </source>
</evidence>
<proteinExistence type="predicted"/>
<dbReference type="EMBL" id="JALGBI010000002">
    <property type="protein sequence ID" value="MCJ0765356.1"/>
    <property type="molecule type" value="Genomic_DNA"/>
</dbReference>
<dbReference type="PANTHER" id="PTHR48104:SF30">
    <property type="entry name" value="METACASPASE-1"/>
    <property type="match status" value="1"/>
</dbReference>
<gene>
    <name evidence="3" type="ORF">MMF98_19270</name>
</gene>
<evidence type="ECO:0000259" key="1">
    <source>
        <dbReference type="Pfam" id="PF00656"/>
    </source>
</evidence>